<evidence type="ECO:0000256" key="2">
    <source>
        <dbReference type="SAM" id="SignalP"/>
    </source>
</evidence>
<dbReference type="AlphaFoldDB" id="A0A2T1DAJ8"/>
<keyword evidence="2" id="KW-0732">Signal</keyword>
<keyword evidence="4" id="KW-1185">Reference proteome</keyword>
<feature type="signal peptide" evidence="2">
    <location>
        <begin position="1"/>
        <end position="30"/>
    </location>
</feature>
<evidence type="ECO:0008006" key="5">
    <source>
        <dbReference type="Google" id="ProtNLM"/>
    </source>
</evidence>
<keyword evidence="1" id="KW-0472">Membrane</keyword>
<evidence type="ECO:0000313" key="4">
    <source>
        <dbReference type="Proteomes" id="UP000238634"/>
    </source>
</evidence>
<dbReference type="RefSeq" id="WP_073074146.1">
    <property type="nucleotide sequence ID" value="NZ_MPPI01000030.1"/>
</dbReference>
<proteinExistence type="predicted"/>
<gene>
    <name evidence="3" type="ORF">C7B65_18405</name>
</gene>
<accession>A0A2T1DAJ8</accession>
<comment type="caution">
    <text evidence="3">The sequence shown here is derived from an EMBL/GenBank/DDBJ whole genome shotgun (WGS) entry which is preliminary data.</text>
</comment>
<reference evidence="3 4" key="2">
    <citation type="submission" date="2018-03" db="EMBL/GenBank/DDBJ databases">
        <title>The ancient ancestry and fast evolution of plastids.</title>
        <authorList>
            <person name="Moore K.R."/>
            <person name="Magnabosco C."/>
            <person name="Momper L."/>
            <person name="Gold D.A."/>
            <person name="Bosak T."/>
            <person name="Fournier G.P."/>
        </authorList>
    </citation>
    <scope>NUCLEOTIDE SEQUENCE [LARGE SCALE GENOMIC DNA]</scope>
    <source>
        <strain evidence="3 4">ULC007</strain>
    </source>
</reference>
<evidence type="ECO:0000313" key="3">
    <source>
        <dbReference type="EMBL" id="PSB17519.1"/>
    </source>
</evidence>
<feature type="transmembrane region" description="Helical" evidence="1">
    <location>
        <begin position="177"/>
        <end position="195"/>
    </location>
</feature>
<keyword evidence="1" id="KW-0812">Transmembrane</keyword>
<organism evidence="3 4">
    <name type="scientific">Phormidesmis priestleyi ULC007</name>
    <dbReference type="NCBI Taxonomy" id="1920490"/>
    <lineage>
        <taxon>Bacteria</taxon>
        <taxon>Bacillati</taxon>
        <taxon>Cyanobacteriota</taxon>
        <taxon>Cyanophyceae</taxon>
        <taxon>Leptolyngbyales</taxon>
        <taxon>Leptolyngbyaceae</taxon>
        <taxon>Phormidesmis</taxon>
    </lineage>
</organism>
<reference evidence="3 4" key="1">
    <citation type="submission" date="2018-02" db="EMBL/GenBank/DDBJ databases">
        <authorList>
            <person name="Cohen D.B."/>
            <person name="Kent A.D."/>
        </authorList>
    </citation>
    <scope>NUCLEOTIDE SEQUENCE [LARGE SCALE GENOMIC DNA]</scope>
    <source>
        <strain evidence="3 4">ULC007</strain>
    </source>
</reference>
<dbReference type="Proteomes" id="UP000238634">
    <property type="component" value="Unassembled WGS sequence"/>
</dbReference>
<dbReference type="STRING" id="1920490.GCA_001895925_01427"/>
<protein>
    <recommendedName>
        <fullName evidence="5">Transketolase</fullName>
    </recommendedName>
</protein>
<keyword evidence="1" id="KW-1133">Transmembrane helix</keyword>
<sequence length="198" mass="21106">MSHRPANKRTIGYGALVSIAALLPILSAQAHNVKTSSDVAALFHIEPDHNPKAGQSSRAWFVLTRKGGELIALEKCNCKLEVHQEPHKESSEPLLEPPLKAISAEQYQGVPGAEIVFPKAGIYELELSGTARDGQSFQPFELSYSVTVQSGEAAQPSIAPSPIAQVPTETAGSRNGWLLPGVAIAALLGVGVWLINRK</sequence>
<feature type="chain" id="PRO_5015448968" description="Transketolase" evidence="2">
    <location>
        <begin position="31"/>
        <end position="198"/>
    </location>
</feature>
<dbReference type="EMBL" id="PVWG01000027">
    <property type="protein sequence ID" value="PSB17519.1"/>
    <property type="molecule type" value="Genomic_DNA"/>
</dbReference>
<name>A0A2T1DAJ8_9CYAN</name>
<evidence type="ECO:0000256" key="1">
    <source>
        <dbReference type="SAM" id="Phobius"/>
    </source>
</evidence>
<dbReference type="OrthoDB" id="509850at2"/>